<accession>A0ABY2Z2K6</accession>
<dbReference type="RefSeq" id="WP_105964127.1">
    <property type="nucleotide sequence ID" value="NZ_POSO01000002.1"/>
</dbReference>
<gene>
    <name evidence="1" type="ORF">DY114_00210</name>
</gene>
<dbReference type="Proteomes" id="UP000777560">
    <property type="component" value="Unassembled WGS sequence"/>
</dbReference>
<dbReference type="EMBL" id="QUAV01000001">
    <property type="protein sequence ID" value="TPR26156.1"/>
    <property type="molecule type" value="Genomic_DNA"/>
</dbReference>
<comment type="caution">
    <text evidence="1">The sequence shown here is derived from an EMBL/GenBank/DDBJ whole genome shotgun (WGS) entry which is preliminary data.</text>
</comment>
<dbReference type="Pfam" id="PF04221">
    <property type="entry name" value="RelB"/>
    <property type="match status" value="1"/>
</dbReference>
<evidence type="ECO:0000313" key="1">
    <source>
        <dbReference type="EMBL" id="TPR26156.1"/>
    </source>
</evidence>
<name>A0ABY2Z2K6_9LACO</name>
<proteinExistence type="predicted"/>
<keyword evidence="2" id="KW-1185">Reference proteome</keyword>
<sequence length="89" mass="9904">MVNSLTKNKTVATRVTLDIDNRAKKNLSKQGITISEYLRMALAKAANNEVSLVNFLDTPEAIESKKEAENGKTEKIGNINDIDNWINNL</sequence>
<dbReference type="InterPro" id="IPR013321">
    <property type="entry name" value="Arc_rbn_hlx_hlx"/>
</dbReference>
<protein>
    <submittedName>
        <fullName evidence="1">RelB</fullName>
    </submittedName>
</protein>
<dbReference type="Gene3D" id="1.10.1220.10">
    <property type="entry name" value="Met repressor-like"/>
    <property type="match status" value="1"/>
</dbReference>
<organism evidence="1 2">
    <name type="scientific">Apilactobacillus micheneri</name>
    <dbReference type="NCBI Taxonomy" id="1899430"/>
    <lineage>
        <taxon>Bacteria</taxon>
        <taxon>Bacillati</taxon>
        <taxon>Bacillota</taxon>
        <taxon>Bacilli</taxon>
        <taxon>Lactobacillales</taxon>
        <taxon>Lactobacillaceae</taxon>
        <taxon>Apilactobacillus</taxon>
    </lineage>
</organism>
<reference evidence="1 2" key="1">
    <citation type="submission" date="2018-08" db="EMBL/GenBank/DDBJ databases">
        <title>Comparative genomics of wild bee and flower associated Lactobacillus reveals potential adaptation to the bee host.</title>
        <authorList>
            <person name="Vuong H.Q."/>
            <person name="Mcfrederick Q.S."/>
        </authorList>
    </citation>
    <scope>NUCLEOTIDE SEQUENCE [LARGE SCALE GENOMIC DNA]</scope>
    <source>
        <strain evidence="1 2">HV_13</strain>
    </source>
</reference>
<dbReference type="InterPro" id="IPR007337">
    <property type="entry name" value="RelB/DinJ"/>
</dbReference>
<evidence type="ECO:0000313" key="2">
    <source>
        <dbReference type="Proteomes" id="UP000777560"/>
    </source>
</evidence>